<dbReference type="GO" id="GO:0042026">
    <property type="term" value="P:protein refolding"/>
    <property type="evidence" value="ECO:0007669"/>
    <property type="project" value="UniProtKB-UniRule"/>
</dbReference>
<evidence type="ECO:0000256" key="3">
    <source>
        <dbReference type="ARBA" id="ARBA00022737"/>
    </source>
</evidence>
<evidence type="ECO:0000256" key="1">
    <source>
        <dbReference type="ARBA" id="ARBA00008675"/>
    </source>
</evidence>
<keyword evidence="11" id="KW-0963">Cytoplasm</keyword>
<dbReference type="GO" id="GO:0016887">
    <property type="term" value="F:ATP hydrolysis activity"/>
    <property type="evidence" value="ECO:0007669"/>
    <property type="project" value="InterPro"/>
</dbReference>
<dbReference type="CDD" id="cd19499">
    <property type="entry name" value="RecA-like_ClpB_Hsp104-like"/>
    <property type="match status" value="1"/>
</dbReference>
<feature type="coiled-coil region" evidence="11">
    <location>
        <begin position="414"/>
        <end position="494"/>
    </location>
</feature>
<dbReference type="PROSITE" id="PS00870">
    <property type="entry name" value="CLPAB_1"/>
    <property type="match status" value="1"/>
</dbReference>
<dbReference type="FunFam" id="3.40.50.300:FF:000025">
    <property type="entry name" value="ATP-dependent Clp protease subunit"/>
    <property type="match status" value="1"/>
</dbReference>
<dbReference type="Pfam" id="PF00004">
    <property type="entry name" value="AAA"/>
    <property type="match status" value="1"/>
</dbReference>
<organism evidence="13">
    <name type="scientific">Tunturiibacter psychrotolerans</name>
    <dbReference type="NCBI Taxonomy" id="3069686"/>
    <lineage>
        <taxon>Bacteria</taxon>
        <taxon>Pseudomonadati</taxon>
        <taxon>Acidobacteriota</taxon>
        <taxon>Terriglobia</taxon>
        <taxon>Terriglobales</taxon>
        <taxon>Acidobacteriaceae</taxon>
        <taxon>Tunturiibacter</taxon>
    </lineage>
</organism>
<feature type="domain" description="Clp R" evidence="12">
    <location>
        <begin position="5"/>
        <end position="148"/>
    </location>
</feature>
<reference evidence="13" key="2">
    <citation type="journal article" date="2024" name="Environ. Microbiol.">
        <title>Genome analysis and description of Tunturibacter gen. nov. expands the diversity of Terriglobia in tundra soils.</title>
        <authorList>
            <person name="Messyasz A."/>
            <person name="Mannisto M.K."/>
            <person name="Kerkhof L.J."/>
            <person name="Haggblom M.M."/>
        </authorList>
    </citation>
    <scope>NUCLEOTIDE SEQUENCE</scope>
    <source>
        <strain evidence="13">X5P6</strain>
    </source>
</reference>
<evidence type="ECO:0000256" key="7">
    <source>
        <dbReference type="ARBA" id="ARBA00023186"/>
    </source>
</evidence>
<dbReference type="InterPro" id="IPR003593">
    <property type="entry name" value="AAA+_ATPase"/>
</dbReference>
<dbReference type="SMART" id="SM01086">
    <property type="entry name" value="ClpB_D2-small"/>
    <property type="match status" value="1"/>
</dbReference>
<dbReference type="InterPro" id="IPR004176">
    <property type="entry name" value="Clp_R_N"/>
</dbReference>
<dbReference type="InterPro" id="IPR001270">
    <property type="entry name" value="ClpA/B"/>
</dbReference>
<keyword evidence="6 11" id="KW-0175">Coiled coil</keyword>
<evidence type="ECO:0000259" key="12">
    <source>
        <dbReference type="PROSITE" id="PS51903"/>
    </source>
</evidence>
<keyword evidence="4 10" id="KW-0547">Nucleotide-binding</keyword>
<dbReference type="Gene3D" id="1.10.8.60">
    <property type="match status" value="1"/>
</dbReference>
<reference evidence="13" key="1">
    <citation type="submission" date="2023-08" db="EMBL/GenBank/DDBJ databases">
        <authorList>
            <person name="Messyasz A."/>
            <person name="Mannisto M.K."/>
            <person name="Kerkhof L.J."/>
            <person name="Haggblom M."/>
        </authorList>
    </citation>
    <scope>NUCLEOTIDE SEQUENCE</scope>
    <source>
        <strain evidence="13">X5P6</strain>
    </source>
</reference>
<dbReference type="PROSITE" id="PS00871">
    <property type="entry name" value="CLPAB_2"/>
    <property type="match status" value="1"/>
</dbReference>
<dbReference type="FunFam" id="3.40.50.300:FF:000120">
    <property type="entry name" value="ATP-dependent chaperone ClpB"/>
    <property type="match status" value="1"/>
</dbReference>
<dbReference type="KEGG" id="tpsc:RBB77_03320"/>
<dbReference type="FunFam" id="3.40.50.300:FF:000010">
    <property type="entry name" value="Chaperone clpB 1, putative"/>
    <property type="match status" value="1"/>
</dbReference>
<dbReference type="PANTHER" id="PTHR11638:SF18">
    <property type="entry name" value="HEAT SHOCK PROTEIN 104"/>
    <property type="match status" value="1"/>
</dbReference>
<dbReference type="Pfam" id="PF10431">
    <property type="entry name" value="ClpB_D2-small"/>
    <property type="match status" value="1"/>
</dbReference>
<dbReference type="InterPro" id="IPR003959">
    <property type="entry name" value="ATPase_AAA_core"/>
</dbReference>
<evidence type="ECO:0000256" key="9">
    <source>
        <dbReference type="PROSITE-ProRule" id="PRU01251"/>
    </source>
</evidence>
<proteinExistence type="inferred from homology"/>
<dbReference type="Gene3D" id="1.10.1780.10">
    <property type="entry name" value="Clp, N-terminal domain"/>
    <property type="match status" value="1"/>
</dbReference>
<dbReference type="SUPFAM" id="SSF52540">
    <property type="entry name" value="P-loop containing nucleoside triphosphate hydrolases"/>
    <property type="match status" value="2"/>
</dbReference>
<evidence type="ECO:0000313" key="13">
    <source>
        <dbReference type="EMBL" id="XCB33934.1"/>
    </source>
</evidence>
<dbReference type="AlphaFoldDB" id="A0AAU7ZSM6"/>
<dbReference type="Gene3D" id="3.40.50.300">
    <property type="entry name" value="P-loop containing nucleotide triphosphate hydrolases"/>
    <property type="match status" value="3"/>
</dbReference>
<keyword evidence="11" id="KW-0346">Stress response</keyword>
<dbReference type="GO" id="GO:0005737">
    <property type="term" value="C:cytoplasm"/>
    <property type="evidence" value="ECO:0007669"/>
    <property type="project" value="UniProtKB-SubCell"/>
</dbReference>
<keyword evidence="3 9" id="KW-0677">Repeat</keyword>
<dbReference type="GO" id="GO:0005524">
    <property type="term" value="F:ATP binding"/>
    <property type="evidence" value="ECO:0007669"/>
    <property type="project" value="UniProtKB-UniRule"/>
</dbReference>
<dbReference type="Pfam" id="PF17871">
    <property type="entry name" value="AAA_lid_9"/>
    <property type="match status" value="1"/>
</dbReference>
<dbReference type="InterPro" id="IPR050130">
    <property type="entry name" value="ClpA_ClpB"/>
</dbReference>
<dbReference type="InterPro" id="IPR027417">
    <property type="entry name" value="P-loop_NTPase"/>
</dbReference>
<keyword evidence="5 10" id="KW-0067">ATP-binding</keyword>
<dbReference type="SMART" id="SM00382">
    <property type="entry name" value="AAA"/>
    <property type="match status" value="2"/>
</dbReference>
<dbReference type="GO" id="GO:0034605">
    <property type="term" value="P:cellular response to heat"/>
    <property type="evidence" value="ECO:0007669"/>
    <property type="project" value="TreeGrafter"/>
</dbReference>
<dbReference type="EMBL" id="CP132942">
    <property type="protein sequence ID" value="XCB33934.1"/>
    <property type="molecule type" value="Genomic_DNA"/>
</dbReference>
<dbReference type="CDD" id="cd00009">
    <property type="entry name" value="AAA"/>
    <property type="match status" value="1"/>
</dbReference>
<dbReference type="RefSeq" id="WP_353064777.1">
    <property type="nucleotide sequence ID" value="NZ_CP132942.1"/>
</dbReference>
<accession>A0AAU7ZSM6</accession>
<dbReference type="InterPro" id="IPR018368">
    <property type="entry name" value="ClpA/B_CS1"/>
</dbReference>
<comment type="subcellular location">
    <subcellularLocation>
        <location evidence="11">Cytoplasm</location>
    </subcellularLocation>
</comment>
<evidence type="ECO:0000256" key="5">
    <source>
        <dbReference type="ARBA" id="ARBA00022840"/>
    </source>
</evidence>
<comment type="similarity">
    <text evidence="1 10">Belongs to the ClpA/ClpB family.</text>
</comment>
<evidence type="ECO:0000256" key="2">
    <source>
        <dbReference type="ARBA" id="ARBA00017574"/>
    </source>
</evidence>
<name>A0AAU7ZSM6_9BACT</name>
<dbReference type="PRINTS" id="PR00300">
    <property type="entry name" value="CLPPROTEASEA"/>
</dbReference>
<gene>
    <name evidence="11 13" type="primary">clpB</name>
    <name evidence="13" type="ORF">RBB77_03320</name>
</gene>
<evidence type="ECO:0000256" key="8">
    <source>
        <dbReference type="ARBA" id="ARBA00026057"/>
    </source>
</evidence>
<dbReference type="PROSITE" id="PS51903">
    <property type="entry name" value="CLP_R"/>
    <property type="match status" value="1"/>
</dbReference>
<dbReference type="NCBIfam" id="TIGR03346">
    <property type="entry name" value="chaperone_ClpB"/>
    <property type="match status" value="1"/>
</dbReference>
<evidence type="ECO:0000256" key="11">
    <source>
        <dbReference type="RuleBase" id="RU362034"/>
    </source>
</evidence>
<dbReference type="Pfam" id="PF07724">
    <property type="entry name" value="AAA_2"/>
    <property type="match status" value="1"/>
</dbReference>
<sequence length="885" mass="97538">MAIKWDRLTVKSQEAVQAAGGHAGENGNPEVQPLHLMAALLEDREGVVIPVLEKIGVPVEQLLSGVNSAVEKLPKVQGGGQPGLSNALQKVLEQGFKEAENFKDEYVSTEHLLLALSKAKNDPVQLALAALGGTYEAILKALSAVRGSQRVTDQNPEGKFQALEKYAKDLTDLARRGKLDPVIGRDEEIRRVVQVLSRRTKNNPVLIGEPGVGKTAIVEGLARRIIQGDVPEILKNKRVCSLDLGAMIAGAKFRGEFEDRLKAVLKEIEESNGEVILFIDELHTLVGAGASEGSLDASNMLKPALARGALRAIGATTLVEYRKYIEKDAALERRFQIVFVGEPNVEDTVAILRGLKEKYEAHHKVRIKDSAIVAAATLSHRYISDRFLPDKAIDLVDEAAAALAIQIGSVPVEIDDLERRATSLEIERAALKREKDAASQERLEVVERELAEVKEKAAALRARWQKERGAIGKIAELKEELDSLRFQMGEETRKGNLQRAAELQYGEIPKREAELRELTAEQDAAVREDEAEAKAGVATRPSRMLKEEVDEEDIAAVVSKWTGIPVSKMLEGEMQKLVQMEERLRERVVGQDEALNAVANAIRRSRAGLSDPKRPIGSFIFLGPTGVGKTETARALAEFLFDDEAAMVRIDMSEYMEKHAVARLIGAPPGYVGYDEGGQLTEAVRRRPYAVILFDEIEKAHPDVFNVLLQVLDDGRLTDSKGRTVDFKNTVLIMTSNVGASQLSTAWAQGEDGFEEAKGRVMEELRKQFKPEFLNRVDDIVIFHPLGDEQLTHIVDLRLKDLQKLLADRKITLELTEDARKAIFKAGYDRAYGARPLKRAIQRLVQDKLAVKILDGSVLHGDHVLVTAGKSGLEFVVQGREALVS</sequence>
<dbReference type="SUPFAM" id="SSF81923">
    <property type="entry name" value="Double Clp-N motif"/>
    <property type="match status" value="1"/>
</dbReference>
<dbReference type="PANTHER" id="PTHR11638">
    <property type="entry name" value="ATP-DEPENDENT CLP PROTEASE"/>
    <property type="match status" value="1"/>
</dbReference>
<evidence type="ECO:0000256" key="6">
    <source>
        <dbReference type="ARBA" id="ARBA00023054"/>
    </source>
</evidence>
<comment type="subunit">
    <text evidence="11">Homohexamer; The oligomerization is ATP-dependent.</text>
</comment>
<keyword evidence="7 10" id="KW-0143">Chaperone</keyword>
<evidence type="ECO:0000256" key="4">
    <source>
        <dbReference type="ARBA" id="ARBA00022741"/>
    </source>
</evidence>
<dbReference type="InterPro" id="IPR036628">
    <property type="entry name" value="Clp_N_dom_sf"/>
</dbReference>
<comment type="function">
    <text evidence="11">Part of a stress-induced multi-chaperone system, it is involved in the recovery of the cell from heat-induced damage, in cooperation with DnaK, DnaJ and GrpE.</text>
</comment>
<protein>
    <recommendedName>
        <fullName evidence="2 11">Chaperone protein ClpB</fullName>
    </recommendedName>
</protein>
<evidence type="ECO:0000256" key="10">
    <source>
        <dbReference type="RuleBase" id="RU004432"/>
    </source>
</evidence>
<comment type="subunit">
    <text evidence="8">Homohexamer. The oligomerization is ATP-dependent.</text>
</comment>
<dbReference type="InterPro" id="IPR019489">
    <property type="entry name" value="Clp_ATPase_C"/>
</dbReference>
<dbReference type="InterPro" id="IPR017730">
    <property type="entry name" value="Chaperonin_ClpB"/>
</dbReference>
<dbReference type="InterPro" id="IPR028299">
    <property type="entry name" value="ClpA/B_CS2"/>
</dbReference>
<dbReference type="Pfam" id="PF02861">
    <property type="entry name" value="Clp_N"/>
    <property type="match status" value="1"/>
</dbReference>
<dbReference type="InterPro" id="IPR041546">
    <property type="entry name" value="ClpA/ClpB_AAA_lid"/>
</dbReference>